<dbReference type="EMBL" id="CM024801">
    <property type="protein sequence ID" value="KAG8012195.1"/>
    <property type="molecule type" value="Genomic_DNA"/>
</dbReference>
<accession>A0ACB7FDV7</accession>
<evidence type="ECO:0000313" key="2">
    <source>
        <dbReference type="Proteomes" id="UP000805704"/>
    </source>
</evidence>
<dbReference type="Proteomes" id="UP000805704">
    <property type="component" value="Chromosome 13"/>
</dbReference>
<keyword evidence="2" id="KW-1185">Reference proteome</keyword>
<evidence type="ECO:0000313" key="1">
    <source>
        <dbReference type="EMBL" id="KAG8012195.1"/>
    </source>
</evidence>
<gene>
    <name evidence="1" type="ORF">GBF38_004684</name>
</gene>
<sequence length="1208" mass="135003">MCTGWHKGRVVLGSQDAQDARDFLPLSLQSPAAITPFQTYQASSEHLEAVLSIPVMTSPLTRPSRTDSAAYLVADCRILEGLQRYSSIPTYLPVNYQVLNADLAFFLKEANQDFMRNSSLMSRTEPFFIYQARSLPSVNASYGPLSLEQPVPLELLQTPGTFPASSVFTFNWKVQTFIMNTRIHLAKPRVQVLFYIAGRDWDDYSAIDKLPCVHMFAFHETQEVRGTCQLKGELGLCVAELEPLASWFSPPSVVPGRQRNLEVSEGTPVELYYMLQSTEAGECHSEEARKDNFIRSSQEGLFGSYTSTPLKRIGGVRLYQNPTPPPLAEHRLDNNFMVMVPATPMRQRETISAFISVSAYSPVEMFTLRVKLKEGVTFLGARPSNPTQWIVSQDVRSEGHRVVTLHCRRKESGYDQQRFCCHANSAKAEKRTQVLQVFKDFSEEDRRCQCHSTCRCKCRPRRSHDVTPQINQGVEEPVERGSGGDKLHGVVFLHVLKTAALTTPVTGQRLKLVQMLGCIHVWLQLAAVAALAGVSAGANVKLHQRRSEMGVQRVLQVDLKMESFPEPLGSRWMAWQVEYPSSRAVTQEVETEIRLAQEDLAGIVPLAMVSDRCDYVFVNGKEMKGKVRMMVNFTYGYLSAQLELNVWIPRLPLQIEVSDTELSQIKGSTRDSEDEDDEDRRGRSCTLQYQHTMVRVLTHFVAESADPRGQTSFMLGTDWQVDITELVWDFLKVEDPQIAQLLDRRILVGLDVGMTTIQVLSPLSDSILAEKTITVVDDKVTITELGVQLVTGLSMSLQLSPGSNRAILATTTTQEVLQSPKQEALISAWLQFSDGSVAPLDLYNADFFVLTATSLDEEVVTVQQNPSWKWPVIVTEAEGQGLLVRVEMTVCEVCQKFKRRSILAAGNCNIRVKFGHDRGGNSDYGPDGDDMENRGRLSPSQDRTGLDTHYYGSSISDMEDGVLKRATTTRSAIMRRPNGNKLSDDGSQNMPIDFADFPAQVDLPRGRNMDDDLIQTARGLTDLEIGMYALLGVFCLAILVFLINCISYTLKYRHKELSIEGQENMNHAHDWVWLGNEAELLESQISLSPQQEEQTSMMDSSSGLEEGSHLLNGGSSQKNVQGQVHRAADTGCIAKDSKGDSPTTKRKRVKFTTFTTIPSDSSYPTVNTLTGSHSQDIKWVCQDVELGDSKELRNYMERLNDSALKEVA</sequence>
<proteinExistence type="predicted"/>
<organism evidence="1 2">
    <name type="scientific">Nibea albiflora</name>
    <name type="common">Yellow drum</name>
    <name type="synonym">Corvina albiflora</name>
    <dbReference type="NCBI Taxonomy" id="240163"/>
    <lineage>
        <taxon>Eukaryota</taxon>
        <taxon>Metazoa</taxon>
        <taxon>Chordata</taxon>
        <taxon>Craniata</taxon>
        <taxon>Vertebrata</taxon>
        <taxon>Euteleostomi</taxon>
        <taxon>Actinopterygii</taxon>
        <taxon>Neopterygii</taxon>
        <taxon>Teleostei</taxon>
        <taxon>Neoteleostei</taxon>
        <taxon>Acanthomorphata</taxon>
        <taxon>Eupercaria</taxon>
        <taxon>Sciaenidae</taxon>
        <taxon>Nibea</taxon>
    </lineage>
</organism>
<comment type="caution">
    <text evidence="1">The sequence shown here is derived from an EMBL/GenBank/DDBJ whole genome shotgun (WGS) entry which is preliminary data.</text>
</comment>
<name>A0ACB7FDV7_NIBAL</name>
<reference evidence="1" key="1">
    <citation type="submission" date="2020-04" db="EMBL/GenBank/DDBJ databases">
        <title>A chromosome-scale assembly and high-density genetic map of the yellow drum (Nibea albiflora) genome.</title>
        <authorList>
            <person name="Xu D."/>
            <person name="Zhang W."/>
            <person name="Chen R."/>
            <person name="Tan P."/>
            <person name="Wang L."/>
            <person name="Song H."/>
            <person name="Tian L."/>
            <person name="Zhu Q."/>
            <person name="Wang B."/>
        </authorList>
    </citation>
    <scope>NUCLEOTIDE SEQUENCE</scope>
    <source>
        <strain evidence="1">ZJHYS-2018</strain>
    </source>
</reference>
<protein>
    <submittedName>
        <fullName evidence="1">Uncharacterized protein</fullName>
    </submittedName>
</protein>